<protein>
    <submittedName>
        <fullName evidence="1">Heterokaryon incompatibility protein</fullName>
    </submittedName>
</protein>
<dbReference type="Proteomes" id="UP000472372">
    <property type="component" value="Chromosome 8"/>
</dbReference>
<sequence>MHCSICTRLAKVLKPDTDTGKDQPLTIRAYLKETQFQDYKRRGRAFTLDLELGSNRSCTFLLAEIVDDDYISSRYQTRKEDLEMVQDWMKSCKCARSWDEPGEKWYPRRLLDLEELRTHSDDAEEARIRLIESEKVLFSKPADVEDFVSPSYRQNNRYVTLSHCWGKQRPNHAPLKLTFDTESRFKNEGIELKELPKTFRDAVLFASRLEKMKSNWEIATASPDGHKGLFFDQRPEHVWGDKVNVYFPEYHPYISRISATAELDPYTRCMVVDISAWDDLVELAPVNQRGWVFQERLLAPRVLHFCHNQLAWECSDFSTTEAQSNLQLPIKIHRDGIYQEGRLKDLTPSVGRKFRESRLRGMPDPDEHVEDLYIYELWKRVIETYSRTHLSYVSDRLIALAGIARLFRDKLFTSEPKPTYIAGLWDKHIESQLLWQVNEVYKGNGVFDTPAKRHPMSGPSFSWAAIESPHGITYGDVTDYASSYEYTNEELLFKVLHHSIKLADPKNPFGIVKSGHVLLAPRHLRQIELYKLCAPQRLPYAWRLKLDPQLSRPLEHFNILLDAPNTDTDIFAENAEIYCMPAAYSERTVCQDNFFSIFFSDDDRIV</sequence>
<proteinExistence type="predicted"/>
<name>A0A6S6WBL2_9PLEO</name>
<dbReference type="EMBL" id="HG992984">
    <property type="protein sequence ID" value="CAE7202423.1"/>
    <property type="molecule type" value="Genomic_DNA"/>
</dbReference>
<dbReference type="AlphaFoldDB" id="A0A6S6WBL2"/>
<evidence type="ECO:0000313" key="1">
    <source>
        <dbReference type="EMBL" id="CAE7202423.1"/>
    </source>
</evidence>
<organism evidence="1 2">
    <name type="scientific">Pyrenophora teres f. teres</name>
    <dbReference type="NCBI Taxonomy" id="97479"/>
    <lineage>
        <taxon>Eukaryota</taxon>
        <taxon>Fungi</taxon>
        <taxon>Dikarya</taxon>
        <taxon>Ascomycota</taxon>
        <taxon>Pezizomycotina</taxon>
        <taxon>Dothideomycetes</taxon>
        <taxon>Pleosporomycetidae</taxon>
        <taxon>Pleosporales</taxon>
        <taxon>Pleosporineae</taxon>
        <taxon>Pleosporaceae</taxon>
        <taxon>Pyrenophora</taxon>
    </lineage>
</organism>
<reference evidence="1" key="1">
    <citation type="submission" date="2021-02" db="EMBL/GenBank/DDBJ databases">
        <authorList>
            <person name="Syme A R."/>
            <person name="Syme A R."/>
            <person name="Moolhuijzen P."/>
        </authorList>
    </citation>
    <scope>NUCLEOTIDE SEQUENCE</scope>
    <source>
        <strain evidence="1">W1-1</strain>
    </source>
</reference>
<dbReference type="PANTHER" id="PTHR33112:SF10">
    <property type="entry name" value="TOL"/>
    <property type="match status" value="1"/>
</dbReference>
<accession>A0A6S6WBL2</accession>
<gene>
    <name evidence="1" type="ORF">PTTW11_09029</name>
</gene>
<dbReference type="PANTHER" id="PTHR33112">
    <property type="entry name" value="DOMAIN PROTEIN, PUTATIVE-RELATED"/>
    <property type="match status" value="1"/>
</dbReference>
<evidence type="ECO:0000313" key="2">
    <source>
        <dbReference type="Proteomes" id="UP000472372"/>
    </source>
</evidence>